<feature type="compositionally biased region" description="Polar residues" evidence="1">
    <location>
        <begin position="192"/>
        <end position="201"/>
    </location>
</feature>
<keyword evidence="3" id="KW-1185">Reference proteome</keyword>
<name>A0ABP1RWV8_9HEXA</name>
<reference evidence="2 3" key="1">
    <citation type="submission" date="2024-08" db="EMBL/GenBank/DDBJ databases">
        <authorList>
            <person name="Cucini C."/>
            <person name="Frati F."/>
        </authorList>
    </citation>
    <scope>NUCLEOTIDE SEQUENCE [LARGE SCALE GENOMIC DNA]</scope>
</reference>
<comment type="caution">
    <text evidence="2">The sequence shown here is derived from an EMBL/GenBank/DDBJ whole genome shotgun (WGS) entry which is preliminary data.</text>
</comment>
<feature type="region of interest" description="Disordered" evidence="1">
    <location>
        <begin position="176"/>
        <end position="201"/>
    </location>
</feature>
<evidence type="ECO:0008006" key="4">
    <source>
        <dbReference type="Google" id="ProtNLM"/>
    </source>
</evidence>
<dbReference type="EMBL" id="CAXLJM020000118">
    <property type="protein sequence ID" value="CAL8137548.1"/>
    <property type="molecule type" value="Genomic_DNA"/>
</dbReference>
<dbReference type="Proteomes" id="UP001642540">
    <property type="component" value="Unassembled WGS sequence"/>
</dbReference>
<evidence type="ECO:0000313" key="3">
    <source>
        <dbReference type="Proteomes" id="UP001642540"/>
    </source>
</evidence>
<accession>A0ABP1RWV8</accession>
<organism evidence="2 3">
    <name type="scientific">Orchesella dallaii</name>
    <dbReference type="NCBI Taxonomy" id="48710"/>
    <lineage>
        <taxon>Eukaryota</taxon>
        <taxon>Metazoa</taxon>
        <taxon>Ecdysozoa</taxon>
        <taxon>Arthropoda</taxon>
        <taxon>Hexapoda</taxon>
        <taxon>Collembola</taxon>
        <taxon>Entomobryomorpha</taxon>
        <taxon>Entomobryoidea</taxon>
        <taxon>Orchesellidae</taxon>
        <taxon>Orchesellinae</taxon>
        <taxon>Orchesella</taxon>
    </lineage>
</organism>
<evidence type="ECO:0000313" key="2">
    <source>
        <dbReference type="EMBL" id="CAL8137548.1"/>
    </source>
</evidence>
<evidence type="ECO:0000256" key="1">
    <source>
        <dbReference type="SAM" id="MobiDB-lite"/>
    </source>
</evidence>
<protein>
    <recommendedName>
        <fullName evidence="4">EGF-like domain-containing protein</fullName>
    </recommendedName>
</protein>
<proteinExistence type="predicted"/>
<sequence>MDRFYPKNFVMWRPQFVLLLIFLEVIYDTAGYATDTIKRDGSYRSFCLEDTDCRADFQCHTNRNECLCPLWKNPYQAMFYDSKFDKCFSPAKKLCTKNDDGLWKMECVPYAHCAPHNIKEVSQIFGLCECLPSFEMTDGHLCEPAMVLKVGNHMPMIALERKKVDDSLLPIEQDMQGGRSSLDKDSDAVPVQPNSDPKNGITASRIATSIEDPNGNIEVVKAHLDRHAEFSTAHFMRSCVTLVITFLGVQLLL</sequence>
<gene>
    <name evidence="2" type="ORF">ODALV1_LOCUS26967</name>
</gene>